<reference evidence="2" key="1">
    <citation type="journal article" date="2019" name="Nat. Commun.">
        <title>Expansion of phycobilisome linker gene families in mesophilic red algae.</title>
        <authorList>
            <person name="Lee J."/>
            <person name="Kim D."/>
            <person name="Bhattacharya D."/>
            <person name="Yoon H.S."/>
        </authorList>
    </citation>
    <scope>NUCLEOTIDE SEQUENCE [LARGE SCALE GENOMIC DNA]</scope>
    <source>
        <strain evidence="2">CCMP 1328</strain>
    </source>
</reference>
<evidence type="ECO:0000313" key="1">
    <source>
        <dbReference type="EMBL" id="KAA8491068.1"/>
    </source>
</evidence>
<proteinExistence type="predicted"/>
<accession>A0A5J4YIK4</accession>
<sequence>MLFVPPPVSFRDALSRAPCVPVMSQSGSRPSEFERETERAARAVTVEGAAERGLRRARYMNPDAVKAARAAKETVKNERQRADLRNLEYLPAKEELLNLLPGGAVPNTTPSELLVQVRTLEMCGNLPNSQVFCELALAGQWSLAYSSSVPIELPHDAGVSITRMQQVLDLAAGKLTHIIDYIDLHASDSLELNGGGTEPPKPVSSGRLLVQCSTVFTSASAFTVKLNEHVLRPSKQAPVRSDVESLVQDIQACIPREVFDPEGAMMVTFVDPQLRVTRLQAADHEPSAGDTIHIYLRSSS</sequence>
<dbReference type="EMBL" id="VRMN01000016">
    <property type="protein sequence ID" value="KAA8491068.1"/>
    <property type="molecule type" value="Genomic_DNA"/>
</dbReference>
<evidence type="ECO:0008006" key="3">
    <source>
        <dbReference type="Google" id="ProtNLM"/>
    </source>
</evidence>
<organism evidence="1 2">
    <name type="scientific">Porphyridium purpureum</name>
    <name type="common">Red alga</name>
    <name type="synonym">Porphyridium cruentum</name>
    <dbReference type="NCBI Taxonomy" id="35688"/>
    <lineage>
        <taxon>Eukaryota</taxon>
        <taxon>Rhodophyta</taxon>
        <taxon>Bangiophyceae</taxon>
        <taxon>Porphyridiales</taxon>
        <taxon>Porphyridiaceae</taxon>
        <taxon>Porphyridium</taxon>
    </lineage>
</organism>
<protein>
    <recommendedName>
        <fullName evidence="3">Plastid lipid-associated protein/fibrillin conserved domain-containing protein</fullName>
    </recommendedName>
</protein>
<comment type="caution">
    <text evidence="1">The sequence shown here is derived from an EMBL/GenBank/DDBJ whole genome shotgun (WGS) entry which is preliminary data.</text>
</comment>
<evidence type="ECO:0000313" key="2">
    <source>
        <dbReference type="Proteomes" id="UP000324585"/>
    </source>
</evidence>
<dbReference type="Proteomes" id="UP000324585">
    <property type="component" value="Unassembled WGS sequence"/>
</dbReference>
<keyword evidence="2" id="KW-1185">Reference proteome</keyword>
<name>A0A5J4YIK4_PORPP</name>
<dbReference type="AlphaFoldDB" id="A0A5J4YIK4"/>
<gene>
    <name evidence="1" type="ORF">FVE85_4485</name>
</gene>